<proteinExistence type="predicted"/>
<organism evidence="1">
    <name type="scientific">mine drainage metagenome</name>
    <dbReference type="NCBI Taxonomy" id="410659"/>
    <lineage>
        <taxon>unclassified sequences</taxon>
        <taxon>metagenomes</taxon>
        <taxon>ecological metagenomes</taxon>
    </lineage>
</organism>
<dbReference type="AlphaFoldDB" id="E6PF45"/>
<gene>
    <name evidence="1" type="ORF">CARN1_0256</name>
</gene>
<evidence type="ECO:0008006" key="2">
    <source>
        <dbReference type="Google" id="ProtNLM"/>
    </source>
</evidence>
<dbReference type="Pfam" id="PF14486">
    <property type="entry name" value="DUF4432"/>
    <property type="match status" value="1"/>
</dbReference>
<evidence type="ECO:0000313" key="1">
    <source>
        <dbReference type="EMBL" id="CBH75081.1"/>
    </source>
</evidence>
<protein>
    <recommendedName>
        <fullName evidence="2">Aldose 1-epimerase</fullName>
    </recommendedName>
</protein>
<comment type="caution">
    <text evidence="1">The sequence shown here is derived from an EMBL/GenBank/DDBJ whole genome shotgun (WGS) entry which is preliminary data.</text>
</comment>
<name>E6PF45_9ZZZZ</name>
<dbReference type="Gene3D" id="2.70.98.10">
    <property type="match status" value="1"/>
</dbReference>
<dbReference type="InterPro" id="IPR027839">
    <property type="entry name" value="DUF4432"/>
</dbReference>
<dbReference type="EMBL" id="CABL01000005">
    <property type="protein sequence ID" value="CBH75081.1"/>
    <property type="molecule type" value="Genomic_DNA"/>
</dbReference>
<reference evidence="1" key="1">
    <citation type="submission" date="2009-10" db="EMBL/GenBank/DDBJ databases">
        <title>Diversity of trophic interactions inside an arsenic-rich microbial ecosystem.</title>
        <authorList>
            <person name="Bertin P.N."/>
            <person name="Heinrich-Salmeron A."/>
            <person name="Pelletier E."/>
            <person name="Goulhen-Chollet F."/>
            <person name="Arsene-Ploetze F."/>
            <person name="Gallien S."/>
            <person name="Calteau A."/>
            <person name="Vallenet D."/>
            <person name="Casiot C."/>
            <person name="Chane-Woon-Ming B."/>
            <person name="Giloteaux L."/>
            <person name="Barakat M."/>
            <person name="Bonnefoy V."/>
            <person name="Bruneel O."/>
            <person name="Chandler M."/>
            <person name="Cleiss J."/>
            <person name="Duran R."/>
            <person name="Elbaz-Poulichet F."/>
            <person name="Fonknechten N."/>
            <person name="Lauga B."/>
            <person name="Mornico D."/>
            <person name="Ortet P."/>
            <person name="Schaeffer C."/>
            <person name="Siguier P."/>
            <person name="Alexander Thil Smith A."/>
            <person name="Van Dorsselaer A."/>
            <person name="Weissenbach J."/>
            <person name="Medigue C."/>
            <person name="Le Paslier D."/>
        </authorList>
    </citation>
    <scope>NUCLEOTIDE SEQUENCE</scope>
</reference>
<dbReference type="GO" id="GO:0030246">
    <property type="term" value="F:carbohydrate binding"/>
    <property type="evidence" value="ECO:0007669"/>
    <property type="project" value="InterPro"/>
</dbReference>
<dbReference type="InterPro" id="IPR014718">
    <property type="entry name" value="GH-type_carb-bd"/>
</dbReference>
<sequence>MPELFGEHLTRAELSARLGSFAAIGGITEFEYASGRARGVRAVRVDTGRLCVEFVLDRALDIAHASVDGVPFAWRSSNEIAAPAYYDSNGDEWLRSFFGGWLTTCGLANFGPAGSDAWGAFGLHGRIDNTPAAEYGARTWWDGDRCHFEISGTMRESKALGADLVLHRRWRTELGSATLHLEDRVVNEGGERAPHMMLYHCNAGFPLLGAQTRIYASRSATEARDAEAQAGIAQWDRGGEPVEHFAEQVFIHRPIPCADERARAAIVHPSFDGGRGIGFEIAYDPVALPALFSWRQLSRGQYVLAVEPANTPAIQGRTYAGAHGLLPFLEPGEERRYALAFTALGGDDLSASIATIAKANATSAAAR</sequence>
<dbReference type="CDD" id="cd09023">
    <property type="entry name" value="Aldose_epim_Ec_c4013"/>
    <property type="match status" value="1"/>
</dbReference>
<accession>E6PF45</accession>